<feature type="coiled-coil region" evidence="4">
    <location>
        <begin position="184"/>
        <end position="211"/>
    </location>
</feature>
<reference evidence="7" key="1">
    <citation type="submission" date="2015-09" db="EMBL/GenBank/DDBJ databases">
        <title>De novo assembly of Pectinophora gossypiella (Pink Bollworm) gut transcriptome.</title>
        <authorList>
            <person name="Tassone E.E."/>
        </authorList>
    </citation>
    <scope>NUCLEOTIDE SEQUENCE</scope>
</reference>
<keyword evidence="4" id="KW-0175">Coiled coil</keyword>
<evidence type="ECO:0000313" key="7">
    <source>
        <dbReference type="EMBL" id="JAT88908.1"/>
    </source>
</evidence>
<name>A0A1E1WPK2_PECGO</name>
<dbReference type="InterPro" id="IPR013083">
    <property type="entry name" value="Znf_RING/FYVE/PHD"/>
</dbReference>
<evidence type="ECO:0000256" key="5">
    <source>
        <dbReference type="SAM" id="MobiDB-lite"/>
    </source>
</evidence>
<sequence>NIRKKKKMAIHCTNCKKVAEIRDTIQCFTCNNKYHFDCSGCSEKLYQLMTTEKRKQWKCTTCIKKSRCESEKPLHNTTNIHQNITTRKKQNKIKSNPSSPSAVHADNGSKASSTKPSKSKTTNKIDSYSLDSSVPSEGDTYDQYISLEVITKNMEEQPCISNDLELKEQIGTLTLDLITTQKELENTICENHELKRTVSKLTQEVKALKIICSSPPIT</sequence>
<evidence type="ECO:0000256" key="4">
    <source>
        <dbReference type="SAM" id="Coils"/>
    </source>
</evidence>
<dbReference type="SUPFAM" id="SSF57903">
    <property type="entry name" value="FYVE/PHD zinc finger"/>
    <property type="match status" value="1"/>
</dbReference>
<gene>
    <name evidence="7" type="ORF">g.16531</name>
</gene>
<dbReference type="EMBL" id="GDQN01002146">
    <property type="protein sequence ID" value="JAT88908.1"/>
    <property type="molecule type" value="Transcribed_RNA"/>
</dbReference>
<proteinExistence type="predicted"/>
<dbReference type="GO" id="GO:0008270">
    <property type="term" value="F:zinc ion binding"/>
    <property type="evidence" value="ECO:0007669"/>
    <property type="project" value="UniProtKB-KW"/>
</dbReference>
<feature type="compositionally biased region" description="Low complexity" evidence="5">
    <location>
        <begin position="109"/>
        <end position="124"/>
    </location>
</feature>
<dbReference type="Gene3D" id="3.30.40.10">
    <property type="entry name" value="Zinc/RING finger domain, C3HC4 (zinc finger)"/>
    <property type="match status" value="1"/>
</dbReference>
<feature type="non-terminal residue" evidence="7">
    <location>
        <position position="218"/>
    </location>
</feature>
<dbReference type="AlphaFoldDB" id="A0A1E1WPK2"/>
<keyword evidence="2" id="KW-0863">Zinc-finger</keyword>
<feature type="non-terminal residue" evidence="7">
    <location>
        <position position="1"/>
    </location>
</feature>
<keyword evidence="3" id="KW-0862">Zinc</keyword>
<dbReference type="InterPro" id="IPR019786">
    <property type="entry name" value="Zinc_finger_PHD-type_CS"/>
</dbReference>
<organism evidence="7">
    <name type="scientific">Pectinophora gossypiella</name>
    <name type="common">Cotton pink bollworm</name>
    <name type="synonym">Depressaria gossypiella</name>
    <dbReference type="NCBI Taxonomy" id="13191"/>
    <lineage>
        <taxon>Eukaryota</taxon>
        <taxon>Metazoa</taxon>
        <taxon>Ecdysozoa</taxon>
        <taxon>Arthropoda</taxon>
        <taxon>Hexapoda</taxon>
        <taxon>Insecta</taxon>
        <taxon>Pterygota</taxon>
        <taxon>Neoptera</taxon>
        <taxon>Endopterygota</taxon>
        <taxon>Lepidoptera</taxon>
        <taxon>Glossata</taxon>
        <taxon>Ditrysia</taxon>
        <taxon>Gelechioidea</taxon>
        <taxon>Gelechiidae</taxon>
        <taxon>Apatetrinae</taxon>
        <taxon>Pectinophora</taxon>
    </lineage>
</organism>
<evidence type="ECO:0000256" key="3">
    <source>
        <dbReference type="ARBA" id="ARBA00022833"/>
    </source>
</evidence>
<keyword evidence="1" id="KW-0479">Metal-binding</keyword>
<evidence type="ECO:0000256" key="2">
    <source>
        <dbReference type="ARBA" id="ARBA00022771"/>
    </source>
</evidence>
<feature type="compositionally biased region" description="Polar residues" evidence="5">
    <location>
        <begin position="125"/>
        <end position="135"/>
    </location>
</feature>
<evidence type="ECO:0000259" key="6">
    <source>
        <dbReference type="SMART" id="SM00249"/>
    </source>
</evidence>
<feature type="region of interest" description="Disordered" evidence="5">
    <location>
        <begin position="74"/>
        <end position="136"/>
    </location>
</feature>
<accession>A0A1E1WPK2</accession>
<dbReference type="SMART" id="SM00249">
    <property type="entry name" value="PHD"/>
    <property type="match status" value="1"/>
</dbReference>
<protein>
    <recommendedName>
        <fullName evidence="6">Zinc finger PHD-type domain-containing protein</fullName>
    </recommendedName>
</protein>
<feature type="compositionally biased region" description="Low complexity" evidence="5">
    <location>
        <begin position="75"/>
        <end position="85"/>
    </location>
</feature>
<dbReference type="PROSITE" id="PS01359">
    <property type="entry name" value="ZF_PHD_1"/>
    <property type="match status" value="1"/>
</dbReference>
<dbReference type="InterPro" id="IPR001965">
    <property type="entry name" value="Znf_PHD"/>
</dbReference>
<dbReference type="InterPro" id="IPR011011">
    <property type="entry name" value="Znf_FYVE_PHD"/>
</dbReference>
<feature type="domain" description="Zinc finger PHD-type" evidence="6">
    <location>
        <begin position="11"/>
        <end position="63"/>
    </location>
</feature>
<evidence type="ECO:0000256" key="1">
    <source>
        <dbReference type="ARBA" id="ARBA00022723"/>
    </source>
</evidence>